<proteinExistence type="predicted"/>
<evidence type="ECO:0000313" key="4">
    <source>
        <dbReference type="Proteomes" id="UP000756921"/>
    </source>
</evidence>
<protein>
    <submittedName>
        <fullName evidence="3">Late sexual development protein</fullName>
    </submittedName>
</protein>
<feature type="region of interest" description="Disordered" evidence="1">
    <location>
        <begin position="22"/>
        <end position="77"/>
    </location>
</feature>
<sequence length="370" mass="40270">MRSTLLFGAAALAASTFASPIIKRGDQDQDDHHDGGHENQGDFSFPLSDGFPNPSPDQIKDIQNRAHGTLPNTPLPTGLSEDGITNFKLIAFNEIFEVAFFNELVQNITNEVEGYRFGKDKDQVLKDLNVIVAVEELHALGANAILQANKQDPIQPCKYSFPVSDFESAIGLAATFTDVVLGTLQDVNDIFAQNTENGPVRLISSVIGNEGEQEGLFRIIQKKTTPAQPFLTTGTRDFAFTAIQGFVVPGSCPNIEDIPLKTFKPLNVVSQNIQPKDQELQFSFDISAVDVDIDSLSLVLISGQNAPIVEKLENIEVEDGVATFTAEFPFEKFLLHGLTIAAVTHYAESFDSADDVAKQTIFAPGLIEVN</sequence>
<dbReference type="AlphaFoldDB" id="A0A9P6GEP5"/>
<dbReference type="Proteomes" id="UP000756921">
    <property type="component" value="Unassembled WGS sequence"/>
</dbReference>
<organism evidence="3 4">
    <name type="scientific">Paraphaeosphaeria minitans</name>
    <dbReference type="NCBI Taxonomy" id="565426"/>
    <lineage>
        <taxon>Eukaryota</taxon>
        <taxon>Fungi</taxon>
        <taxon>Dikarya</taxon>
        <taxon>Ascomycota</taxon>
        <taxon>Pezizomycotina</taxon>
        <taxon>Dothideomycetes</taxon>
        <taxon>Pleosporomycetidae</taxon>
        <taxon>Pleosporales</taxon>
        <taxon>Massarineae</taxon>
        <taxon>Didymosphaeriaceae</taxon>
        <taxon>Paraphaeosphaeria</taxon>
    </lineage>
</organism>
<keyword evidence="2" id="KW-0732">Signal</keyword>
<evidence type="ECO:0000256" key="1">
    <source>
        <dbReference type="SAM" id="MobiDB-lite"/>
    </source>
</evidence>
<feature type="compositionally biased region" description="Basic and acidic residues" evidence="1">
    <location>
        <begin position="23"/>
        <end position="40"/>
    </location>
</feature>
<accession>A0A9P6GEP5</accession>
<dbReference type="OrthoDB" id="5293813at2759"/>
<gene>
    <name evidence="3" type="ORF">PMIN01_07174</name>
</gene>
<name>A0A9P6GEP5_9PLEO</name>
<evidence type="ECO:0000256" key="2">
    <source>
        <dbReference type="SAM" id="SignalP"/>
    </source>
</evidence>
<reference evidence="3" key="1">
    <citation type="journal article" date="2020" name="Mol. Plant Microbe Interact.">
        <title>Genome Sequence of the Biocontrol Agent Coniothyrium minitans strain Conio (IMI 134523).</title>
        <authorList>
            <person name="Patel D."/>
            <person name="Shittu T.A."/>
            <person name="Baroncelli R."/>
            <person name="Muthumeenakshi S."/>
            <person name="Osborne T.H."/>
            <person name="Janganan T.K."/>
            <person name="Sreenivasaprasad S."/>
        </authorList>
    </citation>
    <scope>NUCLEOTIDE SEQUENCE</scope>
    <source>
        <strain evidence="3">Conio</strain>
    </source>
</reference>
<evidence type="ECO:0000313" key="3">
    <source>
        <dbReference type="EMBL" id="KAF9734271.1"/>
    </source>
</evidence>
<dbReference type="EMBL" id="WJXW01000007">
    <property type="protein sequence ID" value="KAF9734271.1"/>
    <property type="molecule type" value="Genomic_DNA"/>
</dbReference>
<keyword evidence="4" id="KW-1185">Reference proteome</keyword>
<comment type="caution">
    <text evidence="3">The sequence shown here is derived from an EMBL/GenBank/DDBJ whole genome shotgun (WGS) entry which is preliminary data.</text>
</comment>
<feature type="signal peptide" evidence="2">
    <location>
        <begin position="1"/>
        <end position="18"/>
    </location>
</feature>
<feature type="chain" id="PRO_5040310921" evidence="2">
    <location>
        <begin position="19"/>
        <end position="370"/>
    </location>
</feature>